<dbReference type="Proteomes" id="UP000544110">
    <property type="component" value="Unassembled WGS sequence"/>
</dbReference>
<dbReference type="SUPFAM" id="SSF55729">
    <property type="entry name" value="Acyl-CoA N-acyltransferases (Nat)"/>
    <property type="match status" value="1"/>
</dbReference>
<keyword evidence="6" id="KW-1185">Reference proteome</keyword>
<evidence type="ECO:0000259" key="4">
    <source>
        <dbReference type="PROSITE" id="PS51186"/>
    </source>
</evidence>
<dbReference type="InterPro" id="IPR050832">
    <property type="entry name" value="Bact_Acetyltransf"/>
</dbReference>
<dbReference type="InterPro" id="IPR016181">
    <property type="entry name" value="Acyl_CoA_acyltransferase"/>
</dbReference>
<organism evidence="5 6">
    <name type="scientific">Nocardioides perillae</name>
    <dbReference type="NCBI Taxonomy" id="1119534"/>
    <lineage>
        <taxon>Bacteria</taxon>
        <taxon>Bacillati</taxon>
        <taxon>Actinomycetota</taxon>
        <taxon>Actinomycetes</taxon>
        <taxon>Propionibacteriales</taxon>
        <taxon>Nocardioidaceae</taxon>
        <taxon>Nocardioides</taxon>
    </lineage>
</organism>
<dbReference type="PANTHER" id="PTHR43877">
    <property type="entry name" value="AMINOALKYLPHOSPHONATE N-ACETYLTRANSFERASE-RELATED-RELATED"/>
    <property type="match status" value="1"/>
</dbReference>
<keyword evidence="2" id="KW-0012">Acyltransferase</keyword>
<sequence length="198" mass="20807">MHRWHRAHVASSFGVGAVALEDGVPVGFVLGSTDRRAHVAWLLAHRRRELVLAGALALATRPAVLAEFLRTRAGRYARRLLRRAPRGTAAPATAGQAVDGPGGDRGAGRGDGPVAVLEAVVVVPGARTRGIGTRLTAVVVDAAREAGADRVELVTKAGQGGAAGFYERGGWQRVGSHVDRDGDEVHTFRLPLTAHWTA</sequence>
<proteinExistence type="predicted"/>
<feature type="compositionally biased region" description="Gly residues" evidence="3">
    <location>
        <begin position="100"/>
        <end position="111"/>
    </location>
</feature>
<evidence type="ECO:0000313" key="5">
    <source>
        <dbReference type="EMBL" id="NYG53896.1"/>
    </source>
</evidence>
<evidence type="ECO:0000256" key="2">
    <source>
        <dbReference type="ARBA" id="ARBA00023315"/>
    </source>
</evidence>
<evidence type="ECO:0000256" key="3">
    <source>
        <dbReference type="SAM" id="MobiDB-lite"/>
    </source>
</evidence>
<dbReference type="AlphaFoldDB" id="A0A7Y9RRI1"/>
<reference evidence="5 6" key="1">
    <citation type="submission" date="2020-07" db="EMBL/GenBank/DDBJ databases">
        <title>Sequencing the genomes of 1000 actinobacteria strains.</title>
        <authorList>
            <person name="Klenk H.-P."/>
        </authorList>
    </citation>
    <scope>NUCLEOTIDE SEQUENCE [LARGE SCALE GENOMIC DNA]</scope>
    <source>
        <strain evidence="5 6">DSM 24552</strain>
    </source>
</reference>
<feature type="region of interest" description="Disordered" evidence="3">
    <location>
        <begin position="87"/>
        <end position="111"/>
    </location>
</feature>
<name>A0A7Y9RRI1_9ACTN</name>
<dbReference type="RefSeq" id="WP_179516631.1">
    <property type="nucleotide sequence ID" value="NZ_JACCAC010000001.1"/>
</dbReference>
<keyword evidence="1 5" id="KW-0808">Transferase</keyword>
<dbReference type="Pfam" id="PF00583">
    <property type="entry name" value="Acetyltransf_1"/>
    <property type="match status" value="1"/>
</dbReference>
<evidence type="ECO:0000256" key="1">
    <source>
        <dbReference type="ARBA" id="ARBA00022679"/>
    </source>
</evidence>
<gene>
    <name evidence="5" type="ORF">BJ989_000200</name>
</gene>
<dbReference type="EMBL" id="JACCAC010000001">
    <property type="protein sequence ID" value="NYG53896.1"/>
    <property type="molecule type" value="Genomic_DNA"/>
</dbReference>
<dbReference type="PROSITE" id="PS51186">
    <property type="entry name" value="GNAT"/>
    <property type="match status" value="1"/>
</dbReference>
<evidence type="ECO:0000313" key="6">
    <source>
        <dbReference type="Proteomes" id="UP000544110"/>
    </source>
</evidence>
<feature type="domain" description="N-acetyltransferase" evidence="4">
    <location>
        <begin position="48"/>
        <end position="195"/>
    </location>
</feature>
<dbReference type="Gene3D" id="3.40.630.30">
    <property type="match status" value="1"/>
</dbReference>
<protein>
    <submittedName>
        <fullName evidence="5">GNAT superfamily N-acetyltransferase</fullName>
    </submittedName>
</protein>
<dbReference type="PANTHER" id="PTHR43877:SF1">
    <property type="entry name" value="ACETYLTRANSFERASE"/>
    <property type="match status" value="1"/>
</dbReference>
<accession>A0A7Y9RRI1</accession>
<dbReference type="GO" id="GO:0016747">
    <property type="term" value="F:acyltransferase activity, transferring groups other than amino-acyl groups"/>
    <property type="evidence" value="ECO:0007669"/>
    <property type="project" value="InterPro"/>
</dbReference>
<feature type="compositionally biased region" description="Low complexity" evidence="3">
    <location>
        <begin position="87"/>
        <end position="99"/>
    </location>
</feature>
<dbReference type="InterPro" id="IPR000182">
    <property type="entry name" value="GNAT_dom"/>
</dbReference>
<comment type="caution">
    <text evidence="5">The sequence shown here is derived from an EMBL/GenBank/DDBJ whole genome shotgun (WGS) entry which is preliminary data.</text>
</comment>